<dbReference type="EMBL" id="EAAA01003004">
    <property type="status" value="NOT_ANNOTATED_CDS"/>
    <property type="molecule type" value="Genomic_DNA"/>
</dbReference>
<reference evidence="4" key="4">
    <citation type="submission" date="2025-09" db="UniProtKB">
        <authorList>
            <consortium name="Ensembl"/>
        </authorList>
    </citation>
    <scope>IDENTIFICATION</scope>
</reference>
<gene>
    <name evidence="4" type="primary">LOC113474062</name>
</gene>
<feature type="compositionally biased region" description="Low complexity" evidence="1">
    <location>
        <begin position="118"/>
        <end position="127"/>
    </location>
</feature>
<evidence type="ECO:0000313" key="4">
    <source>
        <dbReference type="Ensembl" id="ENSCINP00000030014.1"/>
    </source>
</evidence>
<evidence type="ECO:0000256" key="3">
    <source>
        <dbReference type="SAM" id="SignalP"/>
    </source>
</evidence>
<feature type="compositionally biased region" description="Basic and acidic residues" evidence="1">
    <location>
        <begin position="131"/>
        <end position="140"/>
    </location>
</feature>
<evidence type="ECO:0000313" key="5">
    <source>
        <dbReference type="Proteomes" id="UP000008144"/>
    </source>
</evidence>
<keyword evidence="2" id="KW-1133">Transmembrane helix</keyword>
<dbReference type="RefSeq" id="XP_026691780.1">
    <property type="nucleotide sequence ID" value="XM_026835979.1"/>
</dbReference>
<dbReference type="OMA" id="RNAQCCY"/>
<dbReference type="Ensembl" id="ENSCINT00000031058.1">
    <property type="protein sequence ID" value="ENSCINP00000030014.1"/>
    <property type="gene ID" value="ENSCING00000023104.1"/>
</dbReference>
<dbReference type="EMBL" id="EAAA01003003">
    <property type="status" value="NOT_ANNOTATED_CDS"/>
    <property type="molecule type" value="Genomic_DNA"/>
</dbReference>
<reference evidence="4" key="3">
    <citation type="submission" date="2025-08" db="UniProtKB">
        <authorList>
            <consortium name="Ensembl"/>
        </authorList>
    </citation>
    <scope>IDENTIFICATION</scope>
</reference>
<keyword evidence="2" id="KW-0812">Transmembrane</keyword>
<dbReference type="GeneID" id="113474062"/>
<evidence type="ECO:0000256" key="1">
    <source>
        <dbReference type="SAM" id="MobiDB-lite"/>
    </source>
</evidence>
<dbReference type="Proteomes" id="UP000008144">
    <property type="component" value="Chromosome 9"/>
</dbReference>
<name>H2XK32_CIOIN</name>
<dbReference type="HOGENOM" id="CLU_127737_0_0_1"/>
<dbReference type="GeneTree" id="ENSGT00660000097435"/>
<dbReference type="KEGG" id="cin:113474062"/>
<organism evidence="4 5">
    <name type="scientific">Ciona intestinalis</name>
    <name type="common">Transparent sea squirt</name>
    <name type="synonym">Ascidia intestinalis</name>
    <dbReference type="NCBI Taxonomy" id="7719"/>
    <lineage>
        <taxon>Eukaryota</taxon>
        <taxon>Metazoa</taxon>
        <taxon>Chordata</taxon>
        <taxon>Tunicata</taxon>
        <taxon>Ascidiacea</taxon>
        <taxon>Phlebobranchia</taxon>
        <taxon>Cionidae</taxon>
        <taxon>Ciona</taxon>
    </lineage>
</organism>
<keyword evidence="3" id="KW-0732">Signal</keyword>
<keyword evidence="2" id="KW-0472">Membrane</keyword>
<dbReference type="InParanoid" id="H2XK32"/>
<proteinExistence type="predicted"/>
<feature type="region of interest" description="Disordered" evidence="1">
    <location>
        <begin position="114"/>
        <end position="140"/>
    </location>
</feature>
<sequence>MYKSGTPVVLLFVVVAVVPLIECSGVEPVTCTYSLKGKHLQTKCEEHAGAYCCGERNAQCCYKEFQPYSKWWFAAAMVFIAAPIVLGGFCDSDGFSFPCCCFGFGGGHGHSPFGGGSSSSSSSSGDSDSGDTERRERREQRRKLLEDFSQKLRLFPSGPKIAVIYFQLTIRAHNVCRCGYK</sequence>
<feature type="signal peptide" evidence="3">
    <location>
        <begin position="1"/>
        <end position="23"/>
    </location>
</feature>
<keyword evidence="5" id="KW-1185">Reference proteome</keyword>
<feature type="chain" id="PRO_5030172488" evidence="3">
    <location>
        <begin position="24"/>
        <end position="181"/>
    </location>
</feature>
<evidence type="ECO:0000256" key="2">
    <source>
        <dbReference type="SAM" id="Phobius"/>
    </source>
</evidence>
<protein>
    <submittedName>
        <fullName evidence="4">Uncharacterized LOC113474062</fullName>
    </submittedName>
</protein>
<reference evidence="4" key="2">
    <citation type="journal article" date="2008" name="Genome Biol.">
        <title>Improved genome assembly and evidence-based global gene model set for the chordate Ciona intestinalis: new insight into intron and operon populations.</title>
        <authorList>
            <person name="Satou Y."/>
            <person name="Mineta K."/>
            <person name="Ogasawara M."/>
            <person name="Sasakura Y."/>
            <person name="Shoguchi E."/>
            <person name="Ueno K."/>
            <person name="Yamada L."/>
            <person name="Matsumoto J."/>
            <person name="Wasserscheid J."/>
            <person name="Dewar K."/>
            <person name="Wiley G.B."/>
            <person name="Macmil S.L."/>
            <person name="Roe B.A."/>
            <person name="Zeller R.W."/>
            <person name="Hastings K.E."/>
            <person name="Lemaire P."/>
            <person name="Lindquist E."/>
            <person name="Endo T."/>
            <person name="Hotta K."/>
            <person name="Inaba K."/>
        </authorList>
    </citation>
    <scope>NUCLEOTIDE SEQUENCE [LARGE SCALE GENOMIC DNA]</scope>
    <source>
        <strain evidence="4">wild type</strain>
    </source>
</reference>
<dbReference type="RefSeq" id="XP_026691781.1">
    <property type="nucleotide sequence ID" value="XM_026835980.1"/>
</dbReference>
<dbReference type="RefSeq" id="XP_026691782.1">
    <property type="nucleotide sequence ID" value="XM_026835981.1"/>
</dbReference>
<dbReference type="AlphaFoldDB" id="H2XK32"/>
<accession>H2XK32</accession>
<feature type="transmembrane region" description="Helical" evidence="2">
    <location>
        <begin position="71"/>
        <end position="89"/>
    </location>
</feature>
<reference evidence="5" key="1">
    <citation type="journal article" date="2002" name="Science">
        <title>The draft genome of Ciona intestinalis: insights into chordate and vertebrate origins.</title>
        <authorList>
            <person name="Dehal P."/>
            <person name="Satou Y."/>
            <person name="Campbell R.K."/>
            <person name="Chapman J."/>
            <person name="Degnan B."/>
            <person name="De Tomaso A."/>
            <person name="Davidson B."/>
            <person name="Di Gregorio A."/>
            <person name="Gelpke M."/>
            <person name="Goodstein D.M."/>
            <person name="Harafuji N."/>
            <person name="Hastings K.E."/>
            <person name="Ho I."/>
            <person name="Hotta K."/>
            <person name="Huang W."/>
            <person name="Kawashima T."/>
            <person name="Lemaire P."/>
            <person name="Martinez D."/>
            <person name="Meinertzhagen I.A."/>
            <person name="Necula S."/>
            <person name="Nonaka M."/>
            <person name="Putnam N."/>
            <person name="Rash S."/>
            <person name="Saiga H."/>
            <person name="Satake M."/>
            <person name="Terry A."/>
            <person name="Yamada L."/>
            <person name="Wang H.G."/>
            <person name="Awazu S."/>
            <person name="Azumi K."/>
            <person name="Boore J."/>
            <person name="Branno M."/>
            <person name="Chin-Bow S."/>
            <person name="DeSantis R."/>
            <person name="Doyle S."/>
            <person name="Francino P."/>
            <person name="Keys D.N."/>
            <person name="Haga S."/>
            <person name="Hayashi H."/>
            <person name="Hino K."/>
            <person name="Imai K.S."/>
            <person name="Inaba K."/>
            <person name="Kano S."/>
            <person name="Kobayashi K."/>
            <person name="Kobayashi M."/>
            <person name="Lee B.I."/>
            <person name="Makabe K.W."/>
            <person name="Manohar C."/>
            <person name="Matassi G."/>
            <person name="Medina M."/>
            <person name="Mochizuki Y."/>
            <person name="Mount S."/>
            <person name="Morishita T."/>
            <person name="Miura S."/>
            <person name="Nakayama A."/>
            <person name="Nishizaka S."/>
            <person name="Nomoto H."/>
            <person name="Ohta F."/>
            <person name="Oishi K."/>
            <person name="Rigoutsos I."/>
            <person name="Sano M."/>
            <person name="Sasaki A."/>
            <person name="Sasakura Y."/>
            <person name="Shoguchi E."/>
            <person name="Shin-i T."/>
            <person name="Spagnuolo A."/>
            <person name="Stainier D."/>
            <person name="Suzuki M.M."/>
            <person name="Tassy O."/>
            <person name="Takatori N."/>
            <person name="Tokuoka M."/>
            <person name="Yagi K."/>
            <person name="Yoshizaki F."/>
            <person name="Wada S."/>
            <person name="Zhang C."/>
            <person name="Hyatt P.D."/>
            <person name="Larimer F."/>
            <person name="Detter C."/>
            <person name="Doggett N."/>
            <person name="Glavina T."/>
            <person name="Hawkins T."/>
            <person name="Richardson P."/>
            <person name="Lucas S."/>
            <person name="Kohara Y."/>
            <person name="Levine M."/>
            <person name="Satoh N."/>
            <person name="Rokhsar D.S."/>
        </authorList>
    </citation>
    <scope>NUCLEOTIDE SEQUENCE [LARGE SCALE GENOMIC DNA]</scope>
</reference>